<evidence type="ECO:0000256" key="1">
    <source>
        <dbReference type="SAM" id="SignalP"/>
    </source>
</evidence>
<evidence type="ECO:0008006" key="4">
    <source>
        <dbReference type="Google" id="ProtNLM"/>
    </source>
</evidence>
<name>A0A016VMC1_9BILA</name>
<proteinExistence type="predicted"/>
<comment type="caution">
    <text evidence="2">The sequence shown here is derived from an EMBL/GenBank/DDBJ whole genome shotgun (WGS) entry which is preliminary data.</text>
</comment>
<accession>A0A016VMC1</accession>
<reference evidence="3" key="1">
    <citation type="journal article" date="2015" name="Nat. Genet.">
        <title>The genome and transcriptome of the zoonotic hookworm Ancylostoma ceylanicum identify infection-specific gene families.</title>
        <authorList>
            <person name="Schwarz E.M."/>
            <person name="Hu Y."/>
            <person name="Antoshechkin I."/>
            <person name="Miller M.M."/>
            <person name="Sternberg P.W."/>
            <person name="Aroian R.V."/>
        </authorList>
    </citation>
    <scope>NUCLEOTIDE SEQUENCE</scope>
    <source>
        <strain evidence="3">HY135</strain>
    </source>
</reference>
<protein>
    <recommendedName>
        <fullName evidence="4">Secreted protein</fullName>
    </recommendedName>
</protein>
<feature type="signal peptide" evidence="1">
    <location>
        <begin position="1"/>
        <end position="24"/>
    </location>
</feature>
<evidence type="ECO:0000313" key="2">
    <source>
        <dbReference type="EMBL" id="EYC28167.1"/>
    </source>
</evidence>
<gene>
    <name evidence="2" type="primary">Acey_s0008.g366</name>
    <name evidence="2" type="ORF">Y032_0008g366</name>
</gene>
<dbReference type="Proteomes" id="UP000024635">
    <property type="component" value="Unassembled WGS sequence"/>
</dbReference>
<keyword evidence="3" id="KW-1185">Reference proteome</keyword>
<feature type="chain" id="PRO_5001489651" description="Secreted protein" evidence="1">
    <location>
        <begin position="25"/>
        <end position="101"/>
    </location>
</feature>
<evidence type="ECO:0000313" key="3">
    <source>
        <dbReference type="Proteomes" id="UP000024635"/>
    </source>
</evidence>
<dbReference type="AlphaFoldDB" id="A0A016VMC1"/>
<dbReference type="EMBL" id="JARK01001344">
    <property type="protein sequence ID" value="EYC28167.1"/>
    <property type="molecule type" value="Genomic_DNA"/>
</dbReference>
<sequence length="101" mass="10960">MFLWMGCVFHSFLCVFAFIPECLSDNASKSSILANSENHRTQLDCCITYSTVSVNGGDPSAASQGTRRDRTAHARIVAAVAYLGSLDSSSSYLMITNKKTN</sequence>
<keyword evidence="1" id="KW-0732">Signal</keyword>
<organism evidence="2 3">
    <name type="scientific">Ancylostoma ceylanicum</name>
    <dbReference type="NCBI Taxonomy" id="53326"/>
    <lineage>
        <taxon>Eukaryota</taxon>
        <taxon>Metazoa</taxon>
        <taxon>Ecdysozoa</taxon>
        <taxon>Nematoda</taxon>
        <taxon>Chromadorea</taxon>
        <taxon>Rhabditida</taxon>
        <taxon>Rhabditina</taxon>
        <taxon>Rhabditomorpha</taxon>
        <taxon>Strongyloidea</taxon>
        <taxon>Ancylostomatidae</taxon>
        <taxon>Ancylostomatinae</taxon>
        <taxon>Ancylostoma</taxon>
    </lineage>
</organism>